<comment type="similarity">
    <text evidence="3">Belongs to the CotF family.</text>
</comment>
<dbReference type="KEGG" id="bif:N288_24625"/>
<evidence type="ECO:0000313" key="5">
    <source>
        <dbReference type="Proteomes" id="UP000017805"/>
    </source>
</evidence>
<evidence type="ECO:0000256" key="3">
    <source>
        <dbReference type="ARBA" id="ARBA00024344"/>
    </source>
</evidence>
<dbReference type="PATRIC" id="fig|1367477.3.peg.4921"/>
<dbReference type="PANTHER" id="PTHR39183:SF1">
    <property type="entry name" value="SPORE COAT PROTEIN F-LIKE PROTEIN YHCQ"/>
    <property type="match status" value="1"/>
</dbReference>
<organism evidence="4 5">
    <name type="scientific">Bacillus infantis NRRL B-14911</name>
    <dbReference type="NCBI Taxonomy" id="1367477"/>
    <lineage>
        <taxon>Bacteria</taxon>
        <taxon>Bacillati</taxon>
        <taxon>Bacillota</taxon>
        <taxon>Bacilli</taxon>
        <taxon>Bacillales</taxon>
        <taxon>Bacillaceae</taxon>
        <taxon>Bacillus</taxon>
    </lineage>
</organism>
<dbReference type="OrthoDB" id="1930261at2"/>
<protein>
    <submittedName>
        <fullName evidence="4">Spore coat protein GerQ</fullName>
    </submittedName>
</protein>
<evidence type="ECO:0000313" key="4">
    <source>
        <dbReference type="EMBL" id="AGX06757.1"/>
    </source>
</evidence>
<proteinExistence type="inferred from homology"/>
<dbReference type="Proteomes" id="UP000017805">
    <property type="component" value="Chromosome"/>
</dbReference>
<sequence length="99" mass="11268">MIQFIEKLTGMDALTDQMVAMDLLNSAKSGARNLAMAITEAGTPEIKEMLTRHLEATLDLHEEISTYMMKKGWYYAWNTEEQTNLNLQNMETALKLPTL</sequence>
<dbReference type="EMBL" id="CP006643">
    <property type="protein sequence ID" value="AGX06757.1"/>
    <property type="molecule type" value="Genomic_DNA"/>
</dbReference>
<dbReference type="GO" id="GO:0030435">
    <property type="term" value="P:sporulation resulting in formation of a cellular spore"/>
    <property type="evidence" value="ECO:0007669"/>
    <property type="project" value="UniProtKB-KW"/>
</dbReference>
<keyword evidence="1" id="KW-0749">Sporulation</keyword>
<dbReference type="InterPro" id="IPR012851">
    <property type="entry name" value="Spore_coat_CotF-like"/>
</dbReference>
<dbReference type="Gene3D" id="1.20.1260.10">
    <property type="match status" value="1"/>
</dbReference>
<dbReference type="RefSeq" id="WP_009794451.1">
    <property type="nucleotide sequence ID" value="NC_022524.1"/>
</dbReference>
<accession>U5LJF8</accession>
<keyword evidence="4" id="KW-0167">Capsid protein</keyword>
<keyword evidence="4" id="KW-0946">Virion</keyword>
<dbReference type="InterPro" id="IPR012347">
    <property type="entry name" value="Ferritin-like"/>
</dbReference>
<dbReference type="PANTHER" id="PTHR39183">
    <property type="entry name" value="SPORE COAT PROTEIN F-LIKE PROTEIN YHCQ"/>
    <property type="match status" value="1"/>
</dbReference>
<dbReference type="STRING" id="1367477.N288_24625"/>
<reference evidence="4 5" key="1">
    <citation type="submission" date="2013-07" db="EMBL/GenBank/DDBJ databases">
        <title>Complete genome sequence of Bacillus infantis NRRL B-14911 that has potential to induce cardiac disease by antigenic mimicry.</title>
        <authorList>
            <person name="Massilamany C."/>
            <person name="Smith T.P.L."/>
            <person name="Loy J.D."/>
            <person name="Barletta R."/>
            <person name="Reddy J."/>
        </authorList>
    </citation>
    <scope>NUCLEOTIDE SEQUENCE [LARGE SCALE GENOMIC DNA]</scope>
    <source>
        <strain evidence="4 5">NRRL B-14911</strain>
    </source>
</reference>
<dbReference type="AlphaFoldDB" id="U5LJF8"/>
<keyword evidence="5" id="KW-1185">Reference proteome</keyword>
<dbReference type="HOGENOM" id="CLU_163858_2_0_9"/>
<gene>
    <name evidence="4" type="ORF">N288_24625</name>
</gene>
<evidence type="ECO:0000256" key="2">
    <source>
        <dbReference type="ARBA" id="ARBA00024325"/>
    </source>
</evidence>
<dbReference type="Pfam" id="PF07875">
    <property type="entry name" value="Coat_F"/>
    <property type="match status" value="1"/>
</dbReference>
<evidence type="ECO:0000256" key="1">
    <source>
        <dbReference type="ARBA" id="ARBA00022969"/>
    </source>
</evidence>
<comment type="subcellular location">
    <subcellularLocation>
        <location evidence="2">Spore coat</location>
    </subcellularLocation>
</comment>
<name>U5LJF8_9BACI</name>